<dbReference type="PANTHER" id="PTHR12149:SF8">
    <property type="entry name" value="PROTEIN-RIBULOSAMINE 3-KINASE"/>
    <property type="match status" value="1"/>
</dbReference>
<dbReference type="InterPro" id="IPR016477">
    <property type="entry name" value="Fructo-/Ketosamine-3-kinase"/>
</dbReference>
<proteinExistence type="predicted"/>
<comment type="catalytic activity">
    <reaction evidence="2">
        <text>N(6)-D-ribulosyl-L-lysyl-[protein] + ATP = N(6)-(3-O-phospho-D-ribulosyl)-L-lysyl-[protein] + ADP + H(+)</text>
        <dbReference type="Rhea" id="RHEA:48432"/>
        <dbReference type="Rhea" id="RHEA-COMP:12103"/>
        <dbReference type="Rhea" id="RHEA-COMP:12104"/>
        <dbReference type="ChEBI" id="CHEBI:15378"/>
        <dbReference type="ChEBI" id="CHEBI:30616"/>
        <dbReference type="ChEBI" id="CHEBI:90418"/>
        <dbReference type="ChEBI" id="CHEBI:90420"/>
        <dbReference type="ChEBI" id="CHEBI:456216"/>
        <dbReference type="EC" id="2.7.1.172"/>
    </reaction>
    <physiologicalReaction direction="left-to-right" evidence="2">
        <dbReference type="Rhea" id="RHEA:48433"/>
    </physiologicalReaction>
</comment>
<dbReference type="EC" id="2.7.1.172" evidence="1"/>
<evidence type="ECO:0000313" key="4">
    <source>
        <dbReference type="Proteomes" id="UP001056012"/>
    </source>
</evidence>
<dbReference type="Gene3D" id="3.90.1200.10">
    <property type="match status" value="1"/>
</dbReference>
<gene>
    <name evidence="3" type="ORF">yc1106_08589</name>
</gene>
<dbReference type="InterPro" id="IPR011009">
    <property type="entry name" value="Kinase-like_dom_sf"/>
</dbReference>
<evidence type="ECO:0000256" key="2">
    <source>
        <dbReference type="ARBA" id="ARBA00048655"/>
    </source>
</evidence>
<dbReference type="Pfam" id="PF03881">
    <property type="entry name" value="Fructosamin_kin"/>
    <property type="match status" value="1"/>
</dbReference>
<protein>
    <recommendedName>
        <fullName evidence="1">protein-ribulosamine 3-kinase</fullName>
        <ecNumber evidence="1">2.7.1.172</ecNumber>
    </recommendedName>
</protein>
<organism evidence="3 4">
    <name type="scientific">Curvularia clavata</name>
    <dbReference type="NCBI Taxonomy" id="95742"/>
    <lineage>
        <taxon>Eukaryota</taxon>
        <taxon>Fungi</taxon>
        <taxon>Dikarya</taxon>
        <taxon>Ascomycota</taxon>
        <taxon>Pezizomycotina</taxon>
        <taxon>Dothideomycetes</taxon>
        <taxon>Pleosporomycetidae</taxon>
        <taxon>Pleosporales</taxon>
        <taxon>Pleosporineae</taxon>
        <taxon>Pleosporaceae</taxon>
        <taxon>Curvularia</taxon>
    </lineage>
</organism>
<name>A0A9Q8ZFK6_CURCL</name>
<dbReference type="GO" id="GO:0102193">
    <property type="term" value="F:protein-ribulosamine 3-kinase activity"/>
    <property type="evidence" value="ECO:0007669"/>
    <property type="project" value="UniProtKB-EC"/>
</dbReference>
<dbReference type="SUPFAM" id="SSF56112">
    <property type="entry name" value="Protein kinase-like (PK-like)"/>
    <property type="match status" value="1"/>
</dbReference>
<dbReference type="EMBL" id="CP089279">
    <property type="protein sequence ID" value="USP81315.1"/>
    <property type="molecule type" value="Genomic_DNA"/>
</dbReference>
<sequence>MSTNPAEAYAEKLKRECEANPITINYLDEDVIAKLPEGIKILRVVPSGASAWCKTFRIDAKLENGDLQSYFMKYEAGESGQHNVPKPTGFGEFKDEPGTWFYVCEFHDMLNQVPEVYELVAIVAKVHRASMGNSPTGKFGFDTTTHLANIPNDNAWQDTWEAFFMKLMKSIYEHETLTQGEDKELDSLLDALCKNVIPRLLRPLESGGRSIKP</sequence>
<dbReference type="OrthoDB" id="5772781at2759"/>
<dbReference type="AlphaFoldDB" id="A0A9Q8ZFK6"/>
<keyword evidence="4" id="KW-1185">Reference proteome</keyword>
<reference evidence="3" key="1">
    <citation type="submission" date="2021-12" db="EMBL/GenBank/DDBJ databases">
        <title>Curvularia clavata genome.</title>
        <authorList>
            <person name="Cao Y."/>
        </authorList>
    </citation>
    <scope>NUCLEOTIDE SEQUENCE</scope>
    <source>
        <strain evidence="3">Yc1106</strain>
    </source>
</reference>
<dbReference type="PANTHER" id="PTHR12149">
    <property type="entry name" value="FRUCTOSAMINE 3 KINASE-RELATED PROTEIN"/>
    <property type="match status" value="1"/>
</dbReference>
<accession>A0A9Q8ZFK6</accession>
<dbReference type="VEuPathDB" id="FungiDB:yc1106_08589"/>
<evidence type="ECO:0000256" key="1">
    <source>
        <dbReference type="ARBA" id="ARBA00011961"/>
    </source>
</evidence>
<dbReference type="Proteomes" id="UP001056012">
    <property type="component" value="Chromosome 6"/>
</dbReference>
<evidence type="ECO:0000313" key="3">
    <source>
        <dbReference type="EMBL" id="USP81315.1"/>
    </source>
</evidence>